<sequence>MVKIKNSAGELRQRADELINNYRLLEGQYAALPLHRRRNLSAGTSWETFCAAAIFEGGIAKYCREKDGSLDILQSLAKESSCFQFEVFPIAVPWFADLAAFYRRAHDGARTLTTYVLDQERIVLAKLEWKYEQAGKLLTHINRQEFTVTAAAMSSRAMECFAKTSRNIASGMPEAAALKAAEDEMSQYSYDDDHFMATEGVRQWFSVDLSMPAWPSADSRPDFTKWQSSSVPTSQARFTPPASMPRVSDFSKASQSTSTNSAGISLERTPSMRDSQQNSTNSGGGWSKNSSKDAAANSMPPPPPLVPKVTHGARLAEYNARWKTLAPHEKNIPYPNPALGASGFQNRRALPYDQQKIALWSAPTIISVMTKRFFTEAFNVRTTLKMFSDDTSNVAFELQKNNSASAVIALRKTLKLESVKWHSERLSRRTGTPGLIDKAIGGMPGNVAVRSAVQELLEECDKFTNGARR</sequence>
<feature type="region of interest" description="Disordered" evidence="2">
    <location>
        <begin position="219"/>
        <end position="304"/>
    </location>
</feature>
<protein>
    <submittedName>
        <fullName evidence="3">Uncharacterized protein</fullName>
    </submittedName>
</protein>
<feature type="compositionally biased region" description="Polar residues" evidence="2">
    <location>
        <begin position="251"/>
        <end position="263"/>
    </location>
</feature>
<name>A0A139GVQ5_9PEZI</name>
<gene>
    <name evidence="3" type="ORF">AC578_10922</name>
</gene>
<organism evidence="3 4">
    <name type="scientific">Pseudocercospora eumusae</name>
    <dbReference type="NCBI Taxonomy" id="321146"/>
    <lineage>
        <taxon>Eukaryota</taxon>
        <taxon>Fungi</taxon>
        <taxon>Dikarya</taxon>
        <taxon>Ascomycota</taxon>
        <taxon>Pezizomycotina</taxon>
        <taxon>Dothideomycetes</taxon>
        <taxon>Dothideomycetidae</taxon>
        <taxon>Mycosphaerellales</taxon>
        <taxon>Mycosphaerellaceae</taxon>
        <taxon>Pseudocercospora</taxon>
    </lineage>
</organism>
<comment type="caution">
    <text evidence="3">The sequence shown here is derived from an EMBL/GenBank/DDBJ whole genome shotgun (WGS) entry which is preliminary data.</text>
</comment>
<evidence type="ECO:0000256" key="2">
    <source>
        <dbReference type="SAM" id="MobiDB-lite"/>
    </source>
</evidence>
<evidence type="ECO:0000313" key="3">
    <source>
        <dbReference type="EMBL" id="KXS94228.1"/>
    </source>
</evidence>
<accession>A0A139GVQ5</accession>
<proteinExistence type="predicted"/>
<feature type="compositionally biased region" description="Low complexity" evidence="2">
    <location>
        <begin position="287"/>
        <end position="298"/>
    </location>
</feature>
<dbReference type="Proteomes" id="UP000070133">
    <property type="component" value="Unassembled WGS sequence"/>
</dbReference>
<keyword evidence="4" id="KW-1185">Reference proteome</keyword>
<reference evidence="3 4" key="1">
    <citation type="submission" date="2015-07" db="EMBL/GenBank/DDBJ databases">
        <title>Comparative genomics of the Sigatoka disease complex on banana suggests a link between parallel evolutionary changes in Pseudocercospora fijiensis and Pseudocercospora eumusae and increased virulence on the banana host.</title>
        <authorList>
            <person name="Chang T.-C."/>
            <person name="Salvucci A."/>
            <person name="Crous P.W."/>
            <person name="Stergiopoulos I."/>
        </authorList>
    </citation>
    <scope>NUCLEOTIDE SEQUENCE [LARGE SCALE GENOMIC DNA]</scope>
    <source>
        <strain evidence="3 4">CBS 114824</strain>
    </source>
</reference>
<feature type="coiled-coil region" evidence="1">
    <location>
        <begin position="1"/>
        <end position="28"/>
    </location>
</feature>
<evidence type="ECO:0000313" key="4">
    <source>
        <dbReference type="Proteomes" id="UP000070133"/>
    </source>
</evidence>
<dbReference type="OrthoDB" id="3649009at2759"/>
<dbReference type="EMBL" id="LFZN01000310">
    <property type="protein sequence ID" value="KXS94228.1"/>
    <property type="molecule type" value="Genomic_DNA"/>
</dbReference>
<feature type="compositionally biased region" description="Polar residues" evidence="2">
    <location>
        <begin position="225"/>
        <end position="237"/>
    </location>
</feature>
<dbReference type="AlphaFoldDB" id="A0A139GVQ5"/>
<evidence type="ECO:0000256" key="1">
    <source>
        <dbReference type="SAM" id="Coils"/>
    </source>
</evidence>
<keyword evidence="1" id="KW-0175">Coiled coil</keyword>